<evidence type="ECO:0000256" key="3">
    <source>
        <dbReference type="ARBA" id="ARBA00023274"/>
    </source>
</evidence>
<dbReference type="InterPro" id="IPR006671">
    <property type="entry name" value="Cyclin_N"/>
</dbReference>
<dbReference type="AlphaFoldDB" id="A0A183CIL1"/>
<evidence type="ECO:0000259" key="9">
    <source>
        <dbReference type="SMART" id="SM00385"/>
    </source>
</evidence>
<dbReference type="WBParaSite" id="GPLIN_001271700">
    <property type="protein sequence ID" value="GPLIN_001271700"/>
    <property type="gene ID" value="GPLIN_001271700"/>
</dbReference>
<evidence type="ECO:0000256" key="5">
    <source>
        <dbReference type="ARBA" id="ARBA00035401"/>
    </source>
</evidence>
<keyword evidence="7" id="KW-0195">Cyclin</keyword>
<feature type="domain" description="Cyclin-like" evidence="9">
    <location>
        <begin position="15"/>
        <end position="99"/>
    </location>
</feature>
<dbReference type="Gene3D" id="3.40.50.10490">
    <property type="entry name" value="Glucose-6-phosphate isomerase like protein, domain 1"/>
    <property type="match status" value="1"/>
</dbReference>
<reference evidence="11" key="3">
    <citation type="submission" date="2016-06" db="UniProtKB">
        <authorList>
            <consortium name="WormBaseParasite"/>
        </authorList>
    </citation>
    <scope>IDENTIFICATION</scope>
</reference>
<evidence type="ECO:0000256" key="7">
    <source>
        <dbReference type="RuleBase" id="RU000383"/>
    </source>
</evidence>
<dbReference type="GO" id="GO:0015935">
    <property type="term" value="C:small ribosomal subunit"/>
    <property type="evidence" value="ECO:0007669"/>
    <property type="project" value="InterPro"/>
</dbReference>
<evidence type="ECO:0000256" key="2">
    <source>
        <dbReference type="ARBA" id="ARBA00022980"/>
    </source>
</evidence>
<comment type="similarity">
    <text evidence="1">Belongs to the universal ribosomal protein uS2 family.</text>
</comment>
<dbReference type="SMART" id="SM00385">
    <property type="entry name" value="CYCLIN"/>
    <property type="match status" value="1"/>
</dbReference>
<comment type="similarity">
    <text evidence="7">Belongs to the cyclin family.</text>
</comment>
<accession>A0A183CIL1</accession>
<reference evidence="10" key="1">
    <citation type="submission" date="2013-12" db="EMBL/GenBank/DDBJ databases">
        <authorList>
            <person name="Aslett M."/>
        </authorList>
    </citation>
    <scope>NUCLEOTIDE SEQUENCE [LARGE SCALE GENOMIC DNA]</scope>
    <source>
        <strain evidence="10">Lindley</strain>
    </source>
</reference>
<dbReference type="PRINTS" id="PR00395">
    <property type="entry name" value="RIBOSOMALS2"/>
</dbReference>
<evidence type="ECO:0000313" key="11">
    <source>
        <dbReference type="WBParaSite" id="GPLIN_001271700"/>
    </source>
</evidence>
<feature type="region of interest" description="Disordered" evidence="8">
    <location>
        <begin position="363"/>
        <end position="416"/>
    </location>
</feature>
<evidence type="ECO:0000313" key="10">
    <source>
        <dbReference type="Proteomes" id="UP000050741"/>
    </source>
</evidence>
<dbReference type="FunFam" id="3.40.50.10490:FF:000030">
    <property type="entry name" value="30S ribosomal protein S2"/>
    <property type="match status" value="1"/>
</dbReference>
<organism evidence="10 11">
    <name type="scientific">Globodera pallida</name>
    <name type="common">Potato cyst nematode worm</name>
    <name type="synonym">Heterodera pallida</name>
    <dbReference type="NCBI Taxonomy" id="36090"/>
    <lineage>
        <taxon>Eukaryota</taxon>
        <taxon>Metazoa</taxon>
        <taxon>Ecdysozoa</taxon>
        <taxon>Nematoda</taxon>
        <taxon>Chromadorea</taxon>
        <taxon>Rhabditida</taxon>
        <taxon>Tylenchina</taxon>
        <taxon>Tylenchomorpha</taxon>
        <taxon>Tylenchoidea</taxon>
        <taxon>Heteroderidae</taxon>
        <taxon>Heteroderinae</taxon>
        <taxon>Globodera</taxon>
    </lineage>
</organism>
<protein>
    <recommendedName>
        <fullName evidence="4">Small ribosomal subunit protein uS2</fullName>
    </recommendedName>
    <alternativeName>
        <fullName evidence="5">40S ribosomal protein SA</fullName>
    </alternativeName>
    <alternativeName>
        <fullName evidence="6">Laminin-binding protein p40</fullName>
    </alternativeName>
</protein>
<feature type="compositionally biased region" description="Pro residues" evidence="8">
    <location>
        <begin position="370"/>
        <end position="384"/>
    </location>
</feature>
<proteinExistence type="inferred from homology"/>
<dbReference type="PANTHER" id="PTHR11489">
    <property type="entry name" value="40S RIBOSOMAL PROTEIN SA"/>
    <property type="match status" value="1"/>
</dbReference>
<dbReference type="Gene3D" id="1.10.472.10">
    <property type="entry name" value="Cyclin-like"/>
    <property type="match status" value="1"/>
</dbReference>
<dbReference type="SUPFAM" id="SSF52313">
    <property type="entry name" value="Ribosomal protein S2"/>
    <property type="match status" value="1"/>
</dbReference>
<name>A0A183CIL1_GLOPA</name>
<evidence type="ECO:0000256" key="8">
    <source>
        <dbReference type="SAM" id="MobiDB-lite"/>
    </source>
</evidence>
<dbReference type="Pfam" id="PF00318">
    <property type="entry name" value="Ribosomal_S2"/>
    <property type="match status" value="1"/>
</dbReference>
<dbReference type="Proteomes" id="UP000050741">
    <property type="component" value="Unassembled WGS sequence"/>
</dbReference>
<keyword evidence="10" id="KW-1185">Reference proteome</keyword>
<dbReference type="InterPro" id="IPR001865">
    <property type="entry name" value="Ribosomal_uS2"/>
</dbReference>
<dbReference type="InterPro" id="IPR023591">
    <property type="entry name" value="Ribosomal_uS2_flav_dom_sf"/>
</dbReference>
<dbReference type="InterPro" id="IPR013763">
    <property type="entry name" value="Cyclin-like_dom"/>
</dbReference>
<evidence type="ECO:0000256" key="6">
    <source>
        <dbReference type="ARBA" id="ARBA00075251"/>
    </source>
</evidence>
<reference evidence="10" key="2">
    <citation type="submission" date="2014-05" db="EMBL/GenBank/DDBJ databases">
        <title>The genome and life-stage specific transcriptomes of Globodera pallida elucidate key aspects of plant parasitism by a cyst nematode.</title>
        <authorList>
            <person name="Cotton J.A."/>
            <person name="Lilley C.J."/>
            <person name="Jones L.M."/>
            <person name="Kikuchi T."/>
            <person name="Reid A.J."/>
            <person name="Thorpe P."/>
            <person name="Tsai I.J."/>
            <person name="Beasley H."/>
            <person name="Blok V."/>
            <person name="Cock P.J.A."/>
            <person name="Van den Akker S.E."/>
            <person name="Holroyd N."/>
            <person name="Hunt M."/>
            <person name="Mantelin S."/>
            <person name="Naghra H."/>
            <person name="Pain A."/>
            <person name="Palomares-Rius J.E."/>
            <person name="Zarowiecki M."/>
            <person name="Berriman M."/>
            <person name="Jones J.T."/>
            <person name="Urwin P.E."/>
        </authorList>
    </citation>
    <scope>NUCLEOTIDE SEQUENCE [LARGE SCALE GENOMIC DNA]</scope>
    <source>
        <strain evidence="10">Lindley</strain>
    </source>
</reference>
<dbReference type="GO" id="GO:0006412">
    <property type="term" value="P:translation"/>
    <property type="evidence" value="ECO:0007669"/>
    <property type="project" value="InterPro"/>
</dbReference>
<dbReference type="CDD" id="cd01425">
    <property type="entry name" value="RPS2"/>
    <property type="match status" value="1"/>
</dbReference>
<evidence type="ECO:0000256" key="1">
    <source>
        <dbReference type="ARBA" id="ARBA00006242"/>
    </source>
</evidence>
<dbReference type="GO" id="GO:0003735">
    <property type="term" value="F:structural constituent of ribosome"/>
    <property type="evidence" value="ECO:0007669"/>
    <property type="project" value="InterPro"/>
</dbReference>
<keyword evidence="3" id="KW-0687">Ribonucleoprotein</keyword>
<feature type="region of interest" description="Disordered" evidence="8">
    <location>
        <begin position="299"/>
        <end position="334"/>
    </location>
</feature>
<dbReference type="SUPFAM" id="SSF47954">
    <property type="entry name" value="Cyclin-like"/>
    <property type="match status" value="1"/>
</dbReference>
<sequence length="416" mass="46052">MSRLGSDESTRVTEAETVQVCEADHADFVVLPLALAFLDRMLACRFVPRRNLQALASACLLLASKMRAPQPMSAQRMSDHTDNSVRMEELLDWEMLVLNHLQWNLLQSTPFEFFDQLLVRWPVLEALREDFALTLHRTQKGIHIINIRKTWEKLLFAARAIATIENPTDRAVLKFAAHIGAMPIVGRFTPGSLTNQIQKNFKEPRLLVVSDPQLDHQAVREASYVNTPVIALTNTDSPLKFVDIAIPANNKNKHSIGLMWWLLAREVLLLRGKISRQTGFVVDDKVIMPDLYFYRDPQEQEKEGAEEGEADTTAKEGWGGTQAMEAVPDFGGGQAEPIKLDFDVPHITDWAAASDWNTAAAVPAEQQAVVPPPPGVVAPPPPPVVSADSSGAAPQQQPQQEPPKQDDAWGGASSGW</sequence>
<feature type="compositionally biased region" description="Low complexity" evidence="8">
    <location>
        <begin position="385"/>
        <end position="399"/>
    </location>
</feature>
<dbReference type="InterPro" id="IPR036915">
    <property type="entry name" value="Cyclin-like_sf"/>
</dbReference>
<evidence type="ECO:0000256" key="4">
    <source>
        <dbReference type="ARBA" id="ARBA00035256"/>
    </source>
</evidence>
<dbReference type="InterPro" id="IPR005707">
    <property type="entry name" value="Ribosomal_uS2_euk/arc"/>
</dbReference>
<dbReference type="Pfam" id="PF00134">
    <property type="entry name" value="Cyclin_N"/>
    <property type="match status" value="1"/>
</dbReference>
<keyword evidence="2" id="KW-0689">Ribosomal protein</keyword>